<comment type="caution">
    <text evidence="1">The sequence shown here is derived from an EMBL/GenBank/DDBJ whole genome shotgun (WGS) entry which is preliminary data.</text>
</comment>
<proteinExistence type="predicted"/>
<reference evidence="1 2" key="1">
    <citation type="submission" date="2016-10" db="EMBL/GenBank/DDBJ databases">
        <title>Genome Sequence of Pseudomonas putida GM4FR.</title>
        <authorList>
            <person name="Poehlein A."/>
            <person name="Wemheuer F."/>
            <person name="Hollensteiner J."/>
            <person name="Wemheuer B."/>
        </authorList>
    </citation>
    <scope>NUCLEOTIDE SEQUENCE [LARGE SCALE GENOMIC DNA]</scope>
    <source>
        <strain evidence="1 2">GM4FR</strain>
    </source>
</reference>
<evidence type="ECO:0000313" key="1">
    <source>
        <dbReference type="EMBL" id="OLS58989.1"/>
    </source>
</evidence>
<dbReference type="RefSeq" id="WP_178392083.1">
    <property type="nucleotide sequence ID" value="NZ_MKZO01000075.1"/>
</dbReference>
<evidence type="ECO:0000313" key="2">
    <source>
        <dbReference type="Proteomes" id="UP000186736"/>
    </source>
</evidence>
<organism evidence="1 2">
    <name type="scientific">Pseudomonas putida</name>
    <name type="common">Arthrobacter siderocapsulatus</name>
    <dbReference type="NCBI Taxonomy" id="303"/>
    <lineage>
        <taxon>Bacteria</taxon>
        <taxon>Pseudomonadati</taxon>
        <taxon>Pseudomonadota</taxon>
        <taxon>Gammaproteobacteria</taxon>
        <taxon>Pseudomonadales</taxon>
        <taxon>Pseudomonadaceae</taxon>
        <taxon>Pseudomonas</taxon>
    </lineage>
</organism>
<dbReference type="Proteomes" id="UP000186736">
    <property type="component" value="Unassembled WGS sequence"/>
</dbReference>
<dbReference type="EMBL" id="MKZO01000075">
    <property type="protein sequence ID" value="OLS58989.1"/>
    <property type="molecule type" value="Genomic_DNA"/>
</dbReference>
<protein>
    <submittedName>
        <fullName evidence="1">Uncharacterized protein</fullName>
    </submittedName>
</protein>
<dbReference type="AlphaFoldDB" id="A0A1Q9QV16"/>
<gene>
    <name evidence="1" type="ORF">PSEMO_59490</name>
</gene>
<accession>A0A1Q9QV16</accession>
<name>A0A1Q9QV16_PSEPU</name>
<sequence length="58" mass="6806">MSKDETKTDWDRLASMKDEDIDFSDIPELDDDFFRSSQLLHPCMEAQIALQEEKEPSK</sequence>